<name>A0A139AE76_GONPJ</name>
<evidence type="ECO:0000256" key="2">
    <source>
        <dbReference type="SAM" id="MobiDB-lite"/>
    </source>
</evidence>
<dbReference type="Gene3D" id="3.30.200.20">
    <property type="entry name" value="Phosphorylase Kinase, domain 1"/>
    <property type="match status" value="1"/>
</dbReference>
<keyword evidence="4" id="KW-1185">Reference proteome</keyword>
<proteinExistence type="predicted"/>
<feature type="region of interest" description="Disordered" evidence="2">
    <location>
        <begin position="56"/>
        <end position="81"/>
    </location>
</feature>
<accession>A0A139AE76</accession>
<evidence type="ECO:0000313" key="4">
    <source>
        <dbReference type="Proteomes" id="UP000070544"/>
    </source>
</evidence>
<keyword evidence="1" id="KW-0067">ATP-binding</keyword>
<dbReference type="PROSITE" id="PS00107">
    <property type="entry name" value="PROTEIN_KINASE_ATP"/>
    <property type="match status" value="1"/>
</dbReference>
<gene>
    <name evidence="3" type="ORF">M427DRAFT_335925</name>
</gene>
<dbReference type="InterPro" id="IPR017441">
    <property type="entry name" value="Protein_kinase_ATP_BS"/>
</dbReference>
<keyword evidence="1" id="KW-0547">Nucleotide-binding</keyword>
<dbReference type="EMBL" id="KQ965766">
    <property type="protein sequence ID" value="KXS14894.1"/>
    <property type="molecule type" value="Genomic_DNA"/>
</dbReference>
<reference evidence="3 4" key="1">
    <citation type="journal article" date="2015" name="Genome Biol. Evol.">
        <title>Phylogenomic analyses indicate that early fungi evolved digesting cell walls of algal ancestors of land plants.</title>
        <authorList>
            <person name="Chang Y."/>
            <person name="Wang S."/>
            <person name="Sekimoto S."/>
            <person name="Aerts A.L."/>
            <person name="Choi C."/>
            <person name="Clum A."/>
            <person name="LaButti K.M."/>
            <person name="Lindquist E.A."/>
            <person name="Yee Ngan C."/>
            <person name="Ohm R.A."/>
            <person name="Salamov A.A."/>
            <person name="Grigoriev I.V."/>
            <person name="Spatafora J.W."/>
            <person name="Berbee M.L."/>
        </authorList>
    </citation>
    <scope>NUCLEOTIDE SEQUENCE [LARGE SCALE GENOMIC DNA]</scope>
    <source>
        <strain evidence="3 4">JEL478</strain>
    </source>
</reference>
<protein>
    <recommendedName>
        <fullName evidence="5">Protein kinase domain-containing protein</fullName>
    </recommendedName>
</protein>
<evidence type="ECO:0000313" key="3">
    <source>
        <dbReference type="EMBL" id="KXS14894.1"/>
    </source>
</evidence>
<dbReference type="InterPro" id="IPR011009">
    <property type="entry name" value="Kinase-like_dom_sf"/>
</dbReference>
<dbReference type="Proteomes" id="UP000070544">
    <property type="component" value="Unassembled WGS sequence"/>
</dbReference>
<sequence length="244" mass="25964">MLSFTEFYKWFTSNRDKNPPDGSAERMAEAEGFTSAFPGAWKTTFVVSTVARTSSSLEHVASAREEPDGSDRPNELFYGNGDGATTTSPFFTSVFQAPTASIDANVAVAIPLDGILSPVASGSVSTRAAKDIQCVSKTPVNPMTEAIAHPVDDLGASALPSTAPTPSHAAQSVSSSIRKELAKIPEAWEIKEVDLKVSQMDALGQGGYGAVYRGIWLDYIPVAVKFVMFNDGYDKKTKPLSGTT</sequence>
<evidence type="ECO:0000256" key="1">
    <source>
        <dbReference type="PROSITE-ProRule" id="PRU10141"/>
    </source>
</evidence>
<feature type="binding site" evidence="1">
    <location>
        <position position="225"/>
    </location>
    <ligand>
        <name>ATP</name>
        <dbReference type="ChEBI" id="CHEBI:30616"/>
    </ligand>
</feature>
<dbReference type="GO" id="GO:0005524">
    <property type="term" value="F:ATP binding"/>
    <property type="evidence" value="ECO:0007669"/>
    <property type="project" value="UniProtKB-UniRule"/>
</dbReference>
<dbReference type="SUPFAM" id="SSF56112">
    <property type="entry name" value="Protein kinase-like (PK-like)"/>
    <property type="match status" value="1"/>
</dbReference>
<evidence type="ECO:0008006" key="5">
    <source>
        <dbReference type="Google" id="ProtNLM"/>
    </source>
</evidence>
<organism evidence="3 4">
    <name type="scientific">Gonapodya prolifera (strain JEL478)</name>
    <name type="common">Monoblepharis prolifera</name>
    <dbReference type="NCBI Taxonomy" id="1344416"/>
    <lineage>
        <taxon>Eukaryota</taxon>
        <taxon>Fungi</taxon>
        <taxon>Fungi incertae sedis</taxon>
        <taxon>Chytridiomycota</taxon>
        <taxon>Chytridiomycota incertae sedis</taxon>
        <taxon>Monoblepharidomycetes</taxon>
        <taxon>Monoblepharidales</taxon>
        <taxon>Gonapodyaceae</taxon>
        <taxon>Gonapodya</taxon>
    </lineage>
</organism>
<dbReference type="AlphaFoldDB" id="A0A139AE76"/>
<feature type="compositionally biased region" description="Basic and acidic residues" evidence="2">
    <location>
        <begin position="61"/>
        <end position="74"/>
    </location>
</feature>